<dbReference type="OrthoDB" id="538336at2759"/>
<dbReference type="STRING" id="75743.A0A401P656"/>
<dbReference type="InterPro" id="IPR006091">
    <property type="entry name" value="Acyl-CoA_Oxase/DH_mid-dom"/>
</dbReference>
<dbReference type="GO" id="GO:0003997">
    <property type="term" value="F:acyl-CoA oxidase activity"/>
    <property type="evidence" value="ECO:0007669"/>
    <property type="project" value="InterPro"/>
</dbReference>
<dbReference type="Proteomes" id="UP000288216">
    <property type="component" value="Unassembled WGS sequence"/>
</dbReference>
<keyword evidence="6" id="KW-1185">Reference proteome</keyword>
<accession>A0A401P656</accession>
<evidence type="ECO:0000256" key="3">
    <source>
        <dbReference type="ARBA" id="ARBA00022827"/>
    </source>
</evidence>
<gene>
    <name evidence="5" type="ORF">scyTo_0005326</name>
</gene>
<evidence type="ECO:0000259" key="4">
    <source>
        <dbReference type="Pfam" id="PF02770"/>
    </source>
</evidence>
<dbReference type="GO" id="GO:0005504">
    <property type="term" value="F:fatty acid binding"/>
    <property type="evidence" value="ECO:0007669"/>
    <property type="project" value="TreeGrafter"/>
</dbReference>
<dbReference type="GO" id="GO:0005777">
    <property type="term" value="C:peroxisome"/>
    <property type="evidence" value="ECO:0007669"/>
    <property type="project" value="InterPro"/>
</dbReference>
<dbReference type="GO" id="GO:0055088">
    <property type="term" value="P:lipid homeostasis"/>
    <property type="evidence" value="ECO:0007669"/>
    <property type="project" value="TreeGrafter"/>
</dbReference>
<feature type="domain" description="Acyl-CoA oxidase/dehydrogenase middle" evidence="4">
    <location>
        <begin position="158"/>
        <end position="265"/>
    </location>
</feature>
<dbReference type="Pfam" id="PF02770">
    <property type="entry name" value="Acyl-CoA_dh_M"/>
    <property type="match status" value="1"/>
</dbReference>
<dbReference type="InterPro" id="IPR046373">
    <property type="entry name" value="Acyl-CoA_Oxase/DH_mid-dom_sf"/>
</dbReference>
<reference evidence="5 6" key="1">
    <citation type="journal article" date="2018" name="Nat. Ecol. Evol.">
        <title>Shark genomes provide insights into elasmobranch evolution and the origin of vertebrates.</title>
        <authorList>
            <person name="Hara Y"/>
            <person name="Yamaguchi K"/>
            <person name="Onimaru K"/>
            <person name="Kadota M"/>
            <person name="Koyanagi M"/>
            <person name="Keeley SD"/>
            <person name="Tatsumi K"/>
            <person name="Tanaka K"/>
            <person name="Motone F"/>
            <person name="Kageyama Y"/>
            <person name="Nozu R"/>
            <person name="Adachi N"/>
            <person name="Nishimura O"/>
            <person name="Nakagawa R"/>
            <person name="Tanegashima C"/>
            <person name="Kiyatake I"/>
            <person name="Matsumoto R"/>
            <person name="Murakumo K"/>
            <person name="Nishida K"/>
            <person name="Terakita A"/>
            <person name="Kuratani S"/>
            <person name="Sato K"/>
            <person name="Hyodo S Kuraku.S."/>
        </authorList>
    </citation>
    <scope>NUCLEOTIDE SEQUENCE [LARGE SCALE GENOMIC DNA]</scope>
</reference>
<protein>
    <recommendedName>
        <fullName evidence="4">Acyl-CoA oxidase/dehydrogenase middle domain-containing protein</fullName>
    </recommendedName>
</protein>
<dbReference type="Gene3D" id="2.40.110.10">
    <property type="entry name" value="Butyryl-CoA Dehydrogenase, subunit A, domain 2"/>
    <property type="match status" value="1"/>
</dbReference>
<comment type="cofactor">
    <cofactor evidence="1">
        <name>FAD</name>
        <dbReference type="ChEBI" id="CHEBI:57692"/>
    </cofactor>
</comment>
<organism evidence="5 6">
    <name type="scientific">Scyliorhinus torazame</name>
    <name type="common">Cloudy catshark</name>
    <name type="synonym">Catulus torazame</name>
    <dbReference type="NCBI Taxonomy" id="75743"/>
    <lineage>
        <taxon>Eukaryota</taxon>
        <taxon>Metazoa</taxon>
        <taxon>Chordata</taxon>
        <taxon>Craniata</taxon>
        <taxon>Vertebrata</taxon>
        <taxon>Chondrichthyes</taxon>
        <taxon>Elasmobranchii</taxon>
        <taxon>Galeomorphii</taxon>
        <taxon>Galeoidea</taxon>
        <taxon>Carcharhiniformes</taxon>
        <taxon>Scyliorhinidae</taxon>
        <taxon>Scyliorhinus</taxon>
    </lineage>
</organism>
<dbReference type="InterPro" id="IPR009100">
    <property type="entry name" value="AcylCoA_DH/oxidase_NM_dom_sf"/>
</dbReference>
<keyword evidence="3" id="KW-0274">FAD</keyword>
<dbReference type="AlphaFoldDB" id="A0A401P656"/>
<proteinExistence type="predicted"/>
<comment type="caution">
    <text evidence="5">The sequence shown here is derived from an EMBL/GenBank/DDBJ whole genome shotgun (WGS) entry which is preliminary data.</text>
</comment>
<dbReference type="InterPro" id="IPR012258">
    <property type="entry name" value="Acyl-CoA_oxidase"/>
</dbReference>
<dbReference type="PANTHER" id="PTHR10909">
    <property type="entry name" value="ELECTRON TRANSPORT OXIDOREDUCTASE"/>
    <property type="match status" value="1"/>
</dbReference>
<evidence type="ECO:0000256" key="1">
    <source>
        <dbReference type="ARBA" id="ARBA00001974"/>
    </source>
</evidence>
<dbReference type="PANTHER" id="PTHR10909:SF352">
    <property type="entry name" value="ACYL-COENZYME A OXIDASE-LIKE PROTEIN"/>
    <property type="match status" value="1"/>
</dbReference>
<dbReference type="GO" id="GO:0071949">
    <property type="term" value="F:FAD binding"/>
    <property type="evidence" value="ECO:0007669"/>
    <property type="project" value="InterPro"/>
</dbReference>
<sequence>MRKDQQQQGEEEVVVVEADSVQGSLGIRDTSLARYLDGQHWQLKNELRQQTAQSQLFSQHRYDLSLDEMRDLSSERVKFVIKLPTVQQQLEEQIEMKKHCVNKSLAIGEVLSTADLTTGVKMGVVCWLFGGAVINLGSQEHIEKWFKPLKDLKFTGMFAMTERGHGSNVRGIQTRATYDPTTQEFIIHTPCEDAEKMYIGNAMKGNYAAVFAQLVVSGQLLGPHCFIVPVRDDAGNMHPGVTVIDMMHKEGLNGVDNGILVFDNVRIPKENLLNKFGSVSENGVYESPIEDKGARFNVMLAALTPTRIALIFQALGAMKKEIDQGDDAGAVKKMISSPCAKLV</sequence>
<keyword evidence="2" id="KW-0285">Flavoprotein</keyword>
<dbReference type="SUPFAM" id="SSF56645">
    <property type="entry name" value="Acyl-CoA dehydrogenase NM domain-like"/>
    <property type="match status" value="1"/>
</dbReference>
<evidence type="ECO:0000256" key="2">
    <source>
        <dbReference type="ARBA" id="ARBA00022630"/>
    </source>
</evidence>
<dbReference type="GO" id="GO:0033540">
    <property type="term" value="P:fatty acid beta-oxidation using acyl-CoA oxidase"/>
    <property type="evidence" value="ECO:0007669"/>
    <property type="project" value="TreeGrafter"/>
</dbReference>
<name>A0A401P656_SCYTO</name>
<dbReference type="OMA" id="KMYIGKA"/>
<evidence type="ECO:0000313" key="5">
    <source>
        <dbReference type="EMBL" id="GCB68583.1"/>
    </source>
</evidence>
<dbReference type="FunFam" id="2.40.110.10:FF:000019">
    <property type="entry name" value="Acyl-coenzyme A oxidase"/>
    <property type="match status" value="1"/>
</dbReference>
<dbReference type="EMBL" id="BFAA01001645">
    <property type="protein sequence ID" value="GCB68583.1"/>
    <property type="molecule type" value="Genomic_DNA"/>
</dbReference>
<evidence type="ECO:0000313" key="6">
    <source>
        <dbReference type="Proteomes" id="UP000288216"/>
    </source>
</evidence>